<feature type="compositionally biased region" description="Basic and acidic residues" evidence="1">
    <location>
        <begin position="44"/>
        <end position="54"/>
    </location>
</feature>
<reference evidence="2" key="1">
    <citation type="submission" date="2019-07" db="EMBL/GenBank/DDBJ databases">
        <authorList>
            <person name="Dittberner H."/>
        </authorList>
    </citation>
    <scope>NUCLEOTIDE SEQUENCE [LARGE SCALE GENOMIC DNA]</scope>
</reference>
<dbReference type="EMBL" id="CABITT030000004">
    <property type="protein sequence ID" value="VVB02506.1"/>
    <property type="molecule type" value="Genomic_DNA"/>
</dbReference>
<evidence type="ECO:0000313" key="3">
    <source>
        <dbReference type="Proteomes" id="UP000489600"/>
    </source>
</evidence>
<feature type="region of interest" description="Disordered" evidence="1">
    <location>
        <begin position="16"/>
        <end position="67"/>
    </location>
</feature>
<proteinExistence type="predicted"/>
<evidence type="ECO:0000313" key="2">
    <source>
        <dbReference type="EMBL" id="VVB02506.1"/>
    </source>
</evidence>
<dbReference type="AlphaFoldDB" id="A0A565BLN0"/>
<feature type="compositionally biased region" description="Polar residues" evidence="1">
    <location>
        <begin position="22"/>
        <end position="32"/>
    </location>
</feature>
<dbReference type="Proteomes" id="UP000489600">
    <property type="component" value="Unassembled WGS sequence"/>
</dbReference>
<comment type="caution">
    <text evidence="2">The sequence shown here is derived from an EMBL/GenBank/DDBJ whole genome shotgun (WGS) entry which is preliminary data.</text>
</comment>
<accession>A0A565BLN0</accession>
<sequence>MKDELLDEIISILRNGRKFPSPSKNPKFNSGSPVVEKNKKVKTDKKAGETRQWEDSFDDYPGLASVL</sequence>
<evidence type="ECO:0000256" key="1">
    <source>
        <dbReference type="SAM" id="MobiDB-lite"/>
    </source>
</evidence>
<organism evidence="2 3">
    <name type="scientific">Arabis nemorensis</name>
    <dbReference type="NCBI Taxonomy" id="586526"/>
    <lineage>
        <taxon>Eukaryota</taxon>
        <taxon>Viridiplantae</taxon>
        <taxon>Streptophyta</taxon>
        <taxon>Embryophyta</taxon>
        <taxon>Tracheophyta</taxon>
        <taxon>Spermatophyta</taxon>
        <taxon>Magnoliopsida</taxon>
        <taxon>eudicotyledons</taxon>
        <taxon>Gunneridae</taxon>
        <taxon>Pentapetalae</taxon>
        <taxon>rosids</taxon>
        <taxon>malvids</taxon>
        <taxon>Brassicales</taxon>
        <taxon>Brassicaceae</taxon>
        <taxon>Arabideae</taxon>
        <taxon>Arabis</taxon>
    </lineage>
</organism>
<keyword evidence="3" id="KW-1185">Reference proteome</keyword>
<name>A0A565BLN0_9BRAS</name>
<gene>
    <name evidence="2" type="ORF">ANE_LOCUS12950</name>
</gene>
<protein>
    <submittedName>
        <fullName evidence="2">Uncharacterized protein</fullName>
    </submittedName>
</protein>